<accession>A0A1M4MUZ8</accession>
<comment type="subcellular location">
    <subcellularLocation>
        <location evidence="1">Secreted</location>
    </subcellularLocation>
</comment>
<dbReference type="Gene3D" id="2.150.10.10">
    <property type="entry name" value="Serralysin-like metalloprotease, C-terminal"/>
    <property type="match status" value="2"/>
</dbReference>
<evidence type="ECO:0000256" key="2">
    <source>
        <dbReference type="ARBA" id="ARBA00022525"/>
    </source>
</evidence>
<dbReference type="PRINTS" id="PR00313">
    <property type="entry name" value="CABNDNGRPT"/>
</dbReference>
<name>A0A1M4MUZ8_9RHOB</name>
<dbReference type="GO" id="GO:0005509">
    <property type="term" value="F:calcium ion binding"/>
    <property type="evidence" value="ECO:0007669"/>
    <property type="project" value="InterPro"/>
</dbReference>
<protein>
    <submittedName>
        <fullName evidence="3">Uncharacterized protein</fullName>
    </submittedName>
</protein>
<dbReference type="InterPro" id="IPR001343">
    <property type="entry name" value="Hemolysn_Ca-bd"/>
</dbReference>
<dbReference type="InterPro" id="IPR018511">
    <property type="entry name" value="Hemolysin-typ_Ca-bd_CS"/>
</dbReference>
<dbReference type="InterPro" id="IPR050557">
    <property type="entry name" value="RTX_toxin/Mannuronan_C5-epim"/>
</dbReference>
<dbReference type="InterPro" id="IPR011049">
    <property type="entry name" value="Serralysin-like_metalloprot_C"/>
</dbReference>
<dbReference type="PANTHER" id="PTHR38340:SF1">
    <property type="entry name" value="S-LAYER PROTEIN"/>
    <property type="match status" value="1"/>
</dbReference>
<evidence type="ECO:0000256" key="1">
    <source>
        <dbReference type="ARBA" id="ARBA00004613"/>
    </source>
</evidence>
<proteinExistence type="predicted"/>
<sequence>MATIKVFDVFSSVVTVYGMDITSDALVPPSTSWVGDTAPSVLPGGTDVETLEFGGITYEIELSADEVLAYQSDDEVLGLIGNGLSDNQSNNGVVTSILYVWEPLDTWDEAGLIYASQSGLSEASVQAHMDGISSVVPLALAGNDLLFNEGYSGQTLDGFAGNDLIIGNGGNDTLIGNAGDDSLLGEGGYDRLIGGAGDDELYGLNGNDKLFGGAGHDTLVGDEGRDRLFGGKQNDWLDGGAERDILKGNAGRDTLTGGTGNDKLFGGAGRDTFVFNAYDGRDRVVDFEAGLDRILLQNISADGLDDLTFRQKGDHAILNYGKGKVIFVETDVDDLANSDFIFG</sequence>
<keyword evidence="4" id="KW-1185">Reference proteome</keyword>
<gene>
    <name evidence="3" type="ORF">KARMA_0191</name>
</gene>
<keyword evidence="2" id="KW-0964">Secreted</keyword>
<reference evidence="4" key="1">
    <citation type="submission" date="2016-09" db="EMBL/GenBank/DDBJ databases">
        <authorList>
            <person name="Wibberg D."/>
        </authorList>
    </citation>
    <scope>NUCLEOTIDE SEQUENCE [LARGE SCALE GENOMIC DNA]</scope>
</reference>
<dbReference type="RefSeq" id="WP_083595530.1">
    <property type="nucleotide sequence ID" value="NZ_FMJB01000014.1"/>
</dbReference>
<organism evidence="3 4">
    <name type="scientific">Donghicola eburneus</name>
    <dbReference type="NCBI Taxonomy" id="393278"/>
    <lineage>
        <taxon>Bacteria</taxon>
        <taxon>Pseudomonadati</taxon>
        <taxon>Pseudomonadota</taxon>
        <taxon>Alphaproteobacteria</taxon>
        <taxon>Rhodobacterales</taxon>
        <taxon>Roseobacteraceae</taxon>
        <taxon>Donghicola</taxon>
    </lineage>
</organism>
<dbReference type="GO" id="GO:0005576">
    <property type="term" value="C:extracellular region"/>
    <property type="evidence" value="ECO:0007669"/>
    <property type="project" value="UniProtKB-SubCell"/>
</dbReference>
<dbReference type="Pfam" id="PF00353">
    <property type="entry name" value="HemolysinCabind"/>
    <property type="match status" value="2"/>
</dbReference>
<dbReference type="SUPFAM" id="SSF51120">
    <property type="entry name" value="beta-Roll"/>
    <property type="match status" value="1"/>
</dbReference>
<dbReference type="PANTHER" id="PTHR38340">
    <property type="entry name" value="S-LAYER PROTEIN"/>
    <property type="match status" value="1"/>
</dbReference>
<dbReference type="PROSITE" id="PS00330">
    <property type="entry name" value="HEMOLYSIN_CALCIUM"/>
    <property type="match status" value="2"/>
</dbReference>
<dbReference type="AlphaFoldDB" id="A0A1M4MUZ8"/>
<dbReference type="EMBL" id="FMJB01000014">
    <property type="protein sequence ID" value="SCM66019.1"/>
    <property type="molecule type" value="Genomic_DNA"/>
</dbReference>
<dbReference type="Proteomes" id="UP000184085">
    <property type="component" value="Unassembled WGS sequence"/>
</dbReference>
<evidence type="ECO:0000313" key="4">
    <source>
        <dbReference type="Proteomes" id="UP000184085"/>
    </source>
</evidence>
<evidence type="ECO:0000313" key="3">
    <source>
        <dbReference type="EMBL" id="SCM66019.1"/>
    </source>
</evidence>